<dbReference type="PANTHER" id="PTHR43649">
    <property type="entry name" value="ARABINOSE-BINDING PROTEIN-RELATED"/>
    <property type="match status" value="1"/>
</dbReference>
<dbReference type="AlphaFoldDB" id="A0A173TQR8"/>
<protein>
    <recommendedName>
        <fullName evidence="4">ABC transporter substrate-binding protein</fullName>
    </recommendedName>
</protein>
<dbReference type="InterPro" id="IPR006311">
    <property type="entry name" value="TAT_signal"/>
</dbReference>
<dbReference type="InterPro" id="IPR050490">
    <property type="entry name" value="Bact_solute-bd_prot1"/>
</dbReference>
<dbReference type="PANTHER" id="PTHR43649:SF12">
    <property type="entry name" value="DIACETYLCHITOBIOSE BINDING PROTEIN DASA"/>
    <property type="match status" value="1"/>
</dbReference>
<name>A0A173TQR8_9FIRM</name>
<gene>
    <name evidence="2" type="ORF">ERS852582_01665</name>
</gene>
<proteinExistence type="predicted"/>
<organism evidence="2 3">
    <name type="scientific">Faecalibacterium prausnitzii</name>
    <dbReference type="NCBI Taxonomy" id="853"/>
    <lineage>
        <taxon>Bacteria</taxon>
        <taxon>Bacillati</taxon>
        <taxon>Bacillota</taxon>
        <taxon>Clostridia</taxon>
        <taxon>Eubacteriales</taxon>
        <taxon>Oscillospiraceae</taxon>
        <taxon>Faecalibacterium</taxon>
    </lineage>
</organism>
<dbReference type="InterPro" id="IPR019546">
    <property type="entry name" value="TAT_signal_bac_arc"/>
</dbReference>
<evidence type="ECO:0000313" key="2">
    <source>
        <dbReference type="EMBL" id="CUN04205.1"/>
    </source>
</evidence>
<keyword evidence="1" id="KW-0732">Signal</keyword>
<accession>A0A173TQR8</accession>
<dbReference type="PROSITE" id="PS51257">
    <property type="entry name" value="PROKAR_LIPOPROTEIN"/>
    <property type="match status" value="1"/>
</dbReference>
<feature type="chain" id="PRO_5008012513" description="ABC transporter substrate-binding protein" evidence="1">
    <location>
        <begin position="24"/>
        <end position="481"/>
    </location>
</feature>
<evidence type="ECO:0000256" key="1">
    <source>
        <dbReference type="SAM" id="SignalP"/>
    </source>
</evidence>
<dbReference type="PROSITE" id="PS51318">
    <property type="entry name" value="TAT"/>
    <property type="match status" value="1"/>
</dbReference>
<evidence type="ECO:0008006" key="4">
    <source>
        <dbReference type="Google" id="ProtNLM"/>
    </source>
</evidence>
<sequence length="481" mass="52502">MKKISRRNFLLASGVVTVGAALAACGGGSSSSTAASSAAPASSAAASAPAAAEGKVLNIWCWNDEFQSRFNDYYPEVKEIAADKSTTTLKDGTTVKWTINANENNNYQNKLDEALLNQDSAADDDKIDIFLIEADYALKYVDSDYVLDVKKDIGLTDSDLAGQYQYTKDIVSVDGSQRGTTWQATPGLFAYRRSIAKDVLGTDDPAEVQTYLSDWDKFNDVAAKAAAKGYKMLSGFDDAYRTFSNNVSAPWVTGTTVTVDENLMKWVDQTKEYTDKGYNNKSSLWDSQWASDQGPTGKVFGFFYSTWGINFTLLGNSLATPTAEGGKEEVGNGIYGDYAVCEGPQPYYWGGTWICGAAGSDNLETIKDVMLKLTCDEAIMKQITMDTQDYTNNEKAMNEIASSDYKSDFLGGQNHIALFAEAATKIDMSNAGPYDQGLNESFQNAFKDYFTGNVEEDAAKANFETAIKEKYPELTDVVWPA</sequence>
<dbReference type="Gene3D" id="3.40.190.10">
    <property type="entry name" value="Periplasmic binding protein-like II"/>
    <property type="match status" value="1"/>
</dbReference>
<dbReference type="SUPFAM" id="SSF53850">
    <property type="entry name" value="Periplasmic binding protein-like II"/>
    <property type="match status" value="1"/>
</dbReference>
<dbReference type="Proteomes" id="UP000095649">
    <property type="component" value="Unassembled WGS sequence"/>
</dbReference>
<dbReference type="RefSeq" id="WP_055186118.1">
    <property type="nucleotide sequence ID" value="NZ_CYXN01000012.1"/>
</dbReference>
<reference evidence="2 3" key="1">
    <citation type="submission" date="2015-09" db="EMBL/GenBank/DDBJ databases">
        <authorList>
            <consortium name="Pathogen Informatics"/>
        </authorList>
    </citation>
    <scope>NUCLEOTIDE SEQUENCE [LARGE SCALE GENOMIC DNA]</scope>
    <source>
        <strain evidence="2 3">2789STDY5834970</strain>
    </source>
</reference>
<dbReference type="OrthoDB" id="55273at2"/>
<dbReference type="Pfam" id="PF10518">
    <property type="entry name" value="TAT_signal"/>
    <property type="match status" value="1"/>
</dbReference>
<evidence type="ECO:0000313" key="3">
    <source>
        <dbReference type="Proteomes" id="UP000095649"/>
    </source>
</evidence>
<dbReference type="EMBL" id="CYXN01000012">
    <property type="protein sequence ID" value="CUN04205.1"/>
    <property type="molecule type" value="Genomic_DNA"/>
</dbReference>
<feature type="signal peptide" evidence="1">
    <location>
        <begin position="1"/>
        <end position="23"/>
    </location>
</feature>